<dbReference type="AlphaFoldDB" id="A0AAW1RB59"/>
<name>A0AAW1RB59_9CHLO</name>
<evidence type="ECO:0000313" key="5">
    <source>
        <dbReference type="Proteomes" id="UP001438707"/>
    </source>
</evidence>
<dbReference type="PROSITE" id="PS51257">
    <property type="entry name" value="PROKAR_LIPOPROTEIN"/>
    <property type="match status" value="1"/>
</dbReference>
<dbReference type="InterPro" id="IPR051091">
    <property type="entry name" value="O-Glucosyltr/Glycosyltrsf_90"/>
</dbReference>
<organism evidence="4 5">
    <name type="scientific">Apatococcus lobatus</name>
    <dbReference type="NCBI Taxonomy" id="904363"/>
    <lineage>
        <taxon>Eukaryota</taxon>
        <taxon>Viridiplantae</taxon>
        <taxon>Chlorophyta</taxon>
        <taxon>core chlorophytes</taxon>
        <taxon>Trebouxiophyceae</taxon>
        <taxon>Chlorellales</taxon>
        <taxon>Chlorellaceae</taxon>
        <taxon>Apatococcus</taxon>
    </lineage>
</organism>
<keyword evidence="5" id="KW-1185">Reference proteome</keyword>
<keyword evidence="2" id="KW-0808">Transferase</keyword>
<gene>
    <name evidence="4" type="ORF">WJX74_008512</name>
</gene>
<dbReference type="PANTHER" id="PTHR12203:SF35">
    <property type="entry name" value="PROTEIN O-GLUCOSYLTRANSFERASE 1"/>
    <property type="match status" value="1"/>
</dbReference>
<protein>
    <recommendedName>
        <fullName evidence="3">Glycosyl transferase CAP10 domain-containing protein</fullName>
    </recommendedName>
</protein>
<dbReference type="Proteomes" id="UP001438707">
    <property type="component" value="Unassembled WGS sequence"/>
</dbReference>
<proteinExistence type="inferred from homology"/>
<evidence type="ECO:0000256" key="2">
    <source>
        <dbReference type="ARBA" id="ARBA00022679"/>
    </source>
</evidence>
<dbReference type="EMBL" id="JALJOS010000015">
    <property type="protein sequence ID" value="KAK9830817.1"/>
    <property type="molecule type" value="Genomic_DNA"/>
</dbReference>
<dbReference type="SMART" id="SM00672">
    <property type="entry name" value="CAP10"/>
    <property type="match status" value="1"/>
</dbReference>
<dbReference type="GO" id="GO:0016740">
    <property type="term" value="F:transferase activity"/>
    <property type="evidence" value="ECO:0007669"/>
    <property type="project" value="UniProtKB-KW"/>
</dbReference>
<sequence length="518" mass="58656">MTTFVRQLAPRLSACLGLLIAAACGLLLLRSFDVSTFEPPAPSVSSTDLKDQRHPREDRFWQSMGGVIADQFGSDAADETLASGLAHLSGNDTADEDDLDAFEAPVLPCSTATAAEKASCYKPPQFLWLACQDATAICLLTQGQLEKLLSGVERDLAPFKESGITLEMVEQVYCTYNVQSFRVQIINGEWFIAGESHNFLTIHLKTKQVLADFAARYKGRLPDVDLIVQTSDWLPPAFNGSHPDCPLQGPVFTANKEKGNSHGILFPDESWVDWARLRYLISEAAQKLPWERRQPRLLFRGGPTGTRPDLLGGPSEELQNDELDIQLTEWYDKDKGSFLSMPEQCDTRYLLYMEGNTWASRLKQLLLCNSTVVVNASPFVGFWWHMLEHGKHVHVMPRLTDNESSPRKLHEVVQRLKRDDARSQYIAQNGYRLAMEVLHPDNAFLYWYRLITQYAALQRFNVTRHPDAIPLERSVLQQQDNLQINFRQRTCNICVPRPDRDDRAAAYTSRLFEIDGHA</sequence>
<dbReference type="Pfam" id="PF05686">
    <property type="entry name" value="Glyco_transf_90"/>
    <property type="match status" value="1"/>
</dbReference>
<accession>A0AAW1RB59</accession>
<dbReference type="InterPro" id="IPR006598">
    <property type="entry name" value="CAP10"/>
</dbReference>
<comment type="similarity">
    <text evidence="1">Belongs to the glycosyltransferase 90 family.</text>
</comment>
<feature type="domain" description="Glycosyl transferase CAP10" evidence="3">
    <location>
        <begin position="220"/>
        <end position="461"/>
    </location>
</feature>
<dbReference type="PANTHER" id="PTHR12203">
    <property type="entry name" value="KDEL LYS-ASP-GLU-LEU CONTAINING - RELATED"/>
    <property type="match status" value="1"/>
</dbReference>
<evidence type="ECO:0000313" key="4">
    <source>
        <dbReference type="EMBL" id="KAK9830817.1"/>
    </source>
</evidence>
<evidence type="ECO:0000256" key="1">
    <source>
        <dbReference type="ARBA" id="ARBA00010118"/>
    </source>
</evidence>
<reference evidence="4 5" key="1">
    <citation type="journal article" date="2024" name="Nat. Commun.">
        <title>Phylogenomics reveals the evolutionary origins of lichenization in chlorophyte algae.</title>
        <authorList>
            <person name="Puginier C."/>
            <person name="Libourel C."/>
            <person name="Otte J."/>
            <person name="Skaloud P."/>
            <person name="Haon M."/>
            <person name="Grisel S."/>
            <person name="Petersen M."/>
            <person name="Berrin J.G."/>
            <person name="Delaux P.M."/>
            <person name="Dal Grande F."/>
            <person name="Keller J."/>
        </authorList>
    </citation>
    <scope>NUCLEOTIDE SEQUENCE [LARGE SCALE GENOMIC DNA]</scope>
    <source>
        <strain evidence="4 5">SAG 2145</strain>
    </source>
</reference>
<evidence type="ECO:0000259" key="3">
    <source>
        <dbReference type="SMART" id="SM00672"/>
    </source>
</evidence>
<comment type="caution">
    <text evidence="4">The sequence shown here is derived from an EMBL/GenBank/DDBJ whole genome shotgun (WGS) entry which is preliminary data.</text>
</comment>